<comment type="caution">
    <text evidence="3">The sequence shown here is derived from an EMBL/GenBank/DDBJ whole genome shotgun (WGS) entry which is preliminary data.</text>
</comment>
<protein>
    <submittedName>
        <fullName evidence="3">Uncharacterized protein</fullName>
    </submittedName>
</protein>
<dbReference type="Proteomes" id="UP001589896">
    <property type="component" value="Unassembled WGS sequence"/>
</dbReference>
<dbReference type="RefSeq" id="WP_386664810.1">
    <property type="nucleotide sequence ID" value="NZ_JBHLTG010000001.1"/>
</dbReference>
<keyword evidence="2" id="KW-0472">Membrane</keyword>
<feature type="transmembrane region" description="Helical" evidence="2">
    <location>
        <begin position="118"/>
        <end position="144"/>
    </location>
</feature>
<reference evidence="3 4" key="1">
    <citation type="submission" date="2024-09" db="EMBL/GenBank/DDBJ databases">
        <authorList>
            <person name="Sun Q."/>
            <person name="Mori K."/>
        </authorList>
    </citation>
    <scope>NUCLEOTIDE SEQUENCE [LARGE SCALE GENOMIC DNA]</scope>
    <source>
        <strain evidence="3 4">KCTC 23076</strain>
    </source>
</reference>
<evidence type="ECO:0000256" key="2">
    <source>
        <dbReference type="SAM" id="Phobius"/>
    </source>
</evidence>
<proteinExistence type="predicted"/>
<evidence type="ECO:0000256" key="1">
    <source>
        <dbReference type="SAM" id="MobiDB-lite"/>
    </source>
</evidence>
<dbReference type="EMBL" id="JBHLTG010000001">
    <property type="protein sequence ID" value="MFC0676895.1"/>
    <property type="molecule type" value="Genomic_DNA"/>
</dbReference>
<feature type="region of interest" description="Disordered" evidence="1">
    <location>
        <begin position="1"/>
        <end position="25"/>
    </location>
</feature>
<gene>
    <name evidence="3" type="ORF">ACFFGH_03385</name>
</gene>
<accession>A0ABV6RIT3</accession>
<keyword evidence="2" id="KW-1133">Transmembrane helix</keyword>
<keyword evidence="2" id="KW-0812">Transmembrane</keyword>
<name>A0ABV6RIT3_9GAMM</name>
<sequence length="148" mass="16106">MTMTESAHHDPNRESPDEPGRARAEAGLPENQGTLWMLTTGPTVWALHLLASYVTAAVWCAKASRVAPLGTARWVIVGYTVVALALIAFFGWRGLRQHRWGSATAPHDAPTAADRHRFLGFSTLLLCGLSFIAVVYQSFAVMIIGSCR</sequence>
<evidence type="ECO:0000313" key="4">
    <source>
        <dbReference type="Proteomes" id="UP001589896"/>
    </source>
</evidence>
<organism evidence="3 4">
    <name type="scientific">Lysobacter korlensis</name>
    <dbReference type="NCBI Taxonomy" id="553636"/>
    <lineage>
        <taxon>Bacteria</taxon>
        <taxon>Pseudomonadati</taxon>
        <taxon>Pseudomonadota</taxon>
        <taxon>Gammaproteobacteria</taxon>
        <taxon>Lysobacterales</taxon>
        <taxon>Lysobacteraceae</taxon>
        <taxon>Lysobacter</taxon>
    </lineage>
</organism>
<feature type="transmembrane region" description="Helical" evidence="2">
    <location>
        <begin position="43"/>
        <end position="61"/>
    </location>
</feature>
<evidence type="ECO:0000313" key="3">
    <source>
        <dbReference type="EMBL" id="MFC0676895.1"/>
    </source>
</evidence>
<feature type="transmembrane region" description="Helical" evidence="2">
    <location>
        <begin position="73"/>
        <end position="92"/>
    </location>
</feature>
<feature type="compositionally biased region" description="Basic and acidic residues" evidence="1">
    <location>
        <begin position="1"/>
        <end position="24"/>
    </location>
</feature>
<keyword evidence="4" id="KW-1185">Reference proteome</keyword>